<feature type="compositionally biased region" description="Low complexity" evidence="8">
    <location>
        <begin position="359"/>
        <end position="371"/>
    </location>
</feature>
<dbReference type="Pfam" id="PF04981">
    <property type="entry name" value="NMD3"/>
    <property type="match status" value="1"/>
</dbReference>
<comment type="similarity">
    <text evidence="1 7">Belongs to the NMD3 family.</text>
</comment>
<keyword evidence="12" id="KW-1185">Reference proteome</keyword>
<dbReference type="GO" id="GO:0015031">
    <property type="term" value="P:protein transport"/>
    <property type="evidence" value="ECO:0007669"/>
    <property type="project" value="UniProtKB-KW"/>
</dbReference>
<feature type="region of interest" description="Disordered" evidence="8">
    <location>
        <begin position="351"/>
        <end position="373"/>
    </location>
</feature>
<feature type="compositionally biased region" description="Basic and acidic residues" evidence="8">
    <location>
        <begin position="499"/>
        <end position="512"/>
    </location>
</feature>
<evidence type="ECO:0000313" key="12">
    <source>
        <dbReference type="Proteomes" id="UP001295423"/>
    </source>
</evidence>
<keyword evidence="3 7" id="KW-0813">Transport</keyword>
<dbReference type="PANTHER" id="PTHR12746">
    <property type="entry name" value="NONSENSE-MEDIATED MRNA DECAY PROTEIN 3"/>
    <property type="match status" value="1"/>
</dbReference>
<evidence type="ECO:0000259" key="9">
    <source>
        <dbReference type="Pfam" id="PF04981"/>
    </source>
</evidence>
<feature type="compositionally biased region" description="Gly residues" evidence="8">
    <location>
        <begin position="560"/>
        <end position="575"/>
    </location>
</feature>
<evidence type="ECO:0000256" key="5">
    <source>
        <dbReference type="ARBA" id="ARBA00022927"/>
    </source>
</evidence>
<comment type="function">
    <text evidence="7">Acts as an adapter for the XPO1/CRM1-mediated export of the 60S ribosomal subunit.</text>
</comment>
<dbReference type="InterPro" id="IPR048898">
    <property type="entry name" value="OB_NMD3"/>
</dbReference>
<feature type="compositionally biased region" description="Polar residues" evidence="8">
    <location>
        <begin position="465"/>
        <end position="475"/>
    </location>
</feature>
<evidence type="ECO:0000256" key="6">
    <source>
        <dbReference type="ARBA" id="ARBA00023242"/>
    </source>
</evidence>
<dbReference type="PANTHER" id="PTHR12746:SF2">
    <property type="entry name" value="60S RIBOSOMAL EXPORT PROTEIN NMD3"/>
    <property type="match status" value="1"/>
</dbReference>
<evidence type="ECO:0000256" key="1">
    <source>
        <dbReference type="ARBA" id="ARBA00009794"/>
    </source>
</evidence>
<reference evidence="11" key="1">
    <citation type="submission" date="2023-08" db="EMBL/GenBank/DDBJ databases">
        <authorList>
            <person name="Audoor S."/>
            <person name="Bilcke G."/>
        </authorList>
    </citation>
    <scope>NUCLEOTIDE SEQUENCE</scope>
</reference>
<feature type="domain" description="Nmd3 N-terminal" evidence="9">
    <location>
        <begin position="20"/>
        <end position="261"/>
    </location>
</feature>
<dbReference type="Proteomes" id="UP001295423">
    <property type="component" value="Unassembled WGS sequence"/>
</dbReference>
<accession>A0AAD2G1E9</accession>
<evidence type="ECO:0000256" key="8">
    <source>
        <dbReference type="SAM" id="MobiDB-lite"/>
    </source>
</evidence>
<comment type="subcellular location">
    <subcellularLocation>
        <location evidence="7">Cytoplasm</location>
    </subcellularLocation>
    <subcellularLocation>
        <location evidence="7">Nucleus</location>
    </subcellularLocation>
</comment>
<dbReference type="GO" id="GO:0005737">
    <property type="term" value="C:cytoplasm"/>
    <property type="evidence" value="ECO:0007669"/>
    <property type="project" value="UniProtKB-SubCell"/>
</dbReference>
<gene>
    <name evidence="11" type="ORF">CYCCA115_LOCUS17924</name>
</gene>
<organism evidence="11 12">
    <name type="scientific">Cylindrotheca closterium</name>
    <dbReference type="NCBI Taxonomy" id="2856"/>
    <lineage>
        <taxon>Eukaryota</taxon>
        <taxon>Sar</taxon>
        <taxon>Stramenopiles</taxon>
        <taxon>Ochrophyta</taxon>
        <taxon>Bacillariophyta</taxon>
        <taxon>Bacillariophyceae</taxon>
        <taxon>Bacillariophycidae</taxon>
        <taxon>Bacillariales</taxon>
        <taxon>Bacillariaceae</taxon>
        <taxon>Cylindrotheca</taxon>
    </lineage>
</organism>
<evidence type="ECO:0000259" key="10">
    <source>
        <dbReference type="Pfam" id="PF21192"/>
    </source>
</evidence>
<dbReference type="GO" id="GO:0043023">
    <property type="term" value="F:ribosomal large subunit binding"/>
    <property type="evidence" value="ECO:0007669"/>
    <property type="project" value="InterPro"/>
</dbReference>
<dbReference type="GO" id="GO:0000055">
    <property type="term" value="P:ribosomal large subunit export from nucleus"/>
    <property type="evidence" value="ECO:0007669"/>
    <property type="project" value="TreeGrafter"/>
</dbReference>
<evidence type="ECO:0000256" key="2">
    <source>
        <dbReference type="ARBA" id="ARBA00017035"/>
    </source>
</evidence>
<dbReference type="EMBL" id="CAKOGP040002003">
    <property type="protein sequence ID" value="CAJ1959503.1"/>
    <property type="molecule type" value="Genomic_DNA"/>
</dbReference>
<feature type="compositionally biased region" description="Acidic residues" evidence="8">
    <location>
        <begin position="513"/>
        <end position="541"/>
    </location>
</feature>
<evidence type="ECO:0000256" key="4">
    <source>
        <dbReference type="ARBA" id="ARBA00022490"/>
    </source>
</evidence>
<dbReference type="Pfam" id="PF21192">
    <property type="entry name" value="OB_NMD3"/>
    <property type="match status" value="1"/>
</dbReference>
<evidence type="ECO:0000313" key="11">
    <source>
        <dbReference type="EMBL" id="CAJ1959503.1"/>
    </source>
</evidence>
<keyword evidence="5 7" id="KW-0653">Protein transport</keyword>
<proteinExistence type="inferred from homology"/>
<keyword evidence="4 7" id="KW-0963">Cytoplasm</keyword>
<evidence type="ECO:0000256" key="7">
    <source>
        <dbReference type="RuleBase" id="RU364108"/>
    </source>
</evidence>
<dbReference type="AlphaFoldDB" id="A0AAD2G1E9"/>
<keyword evidence="6 7" id="KW-0539">Nucleus</keyword>
<dbReference type="InterPro" id="IPR039768">
    <property type="entry name" value="Nmd3"/>
</dbReference>
<name>A0AAD2G1E9_9STRA</name>
<feature type="compositionally biased region" description="Basic residues" evidence="8">
    <location>
        <begin position="483"/>
        <end position="498"/>
    </location>
</feature>
<dbReference type="InterPro" id="IPR007064">
    <property type="entry name" value="Nmd3_N"/>
</dbReference>
<feature type="region of interest" description="Disordered" evidence="8">
    <location>
        <begin position="464"/>
        <end position="592"/>
    </location>
</feature>
<evidence type="ECO:0000256" key="3">
    <source>
        <dbReference type="ARBA" id="ARBA00022448"/>
    </source>
</evidence>
<sequence length="592" mass="66342">MALSNNAHTPTTLQAVKIPCCLCGTMILPNNANQCGTCLAQDFDLKSELERGPSGALHPTIYQCRKCRRYQKTPTYYEACEPESPELLAICLKHIPALHGSNSSKYKVKEASWIWTEPHSMRFKVKLTVQALVQNVLVQQRVAVELHCGWQQCPDCNREFTNRTWTAQVQLRQRRQDHGHKGLMTLEQALRNNASIRKHVLSIDASREGLDFYFLNLPQAQMFSNYLRKIAPMKVSSSLKLVSTDSHSNTAHRKHTITCELVPLCVQDLVVISKSCKNNKLAGRLALILKVKSVVHAISASPVRQNLEQSMVEVSPDAYYKYEKSYRVLQASNRLTRFTVMDVELCDEEYGGGGGGGDEQQQQQQQQQQHQLYKGPNSGIEKYALADVQVVRESEYGDMNAEVLCCVTHLGHLLQPGDVVLGYDLATFVGDGDWDAELNNSFVVPDVVLVKKVTPKKGELDAIATGTTSGSVSNKETLEPKHKLSKKKQRRRRRKENRKMKELEERVERMGFLDDENVGGEENGDEEEEEFDQDLEEDPEMAAELQALEQDFANLEAQQGQGGDDNGNDGNGNGNDDGKGVQAQHEVVEEAR</sequence>
<feature type="domain" description="60S ribosomal export protein NMD3 OB-fold" evidence="10">
    <location>
        <begin position="381"/>
        <end position="452"/>
    </location>
</feature>
<dbReference type="GO" id="GO:0005634">
    <property type="term" value="C:nucleus"/>
    <property type="evidence" value="ECO:0007669"/>
    <property type="project" value="UniProtKB-SubCell"/>
</dbReference>
<protein>
    <recommendedName>
        <fullName evidence="2 7">60S ribosomal export protein NMD3</fullName>
    </recommendedName>
</protein>
<comment type="caution">
    <text evidence="11">The sequence shown here is derived from an EMBL/GenBank/DDBJ whole genome shotgun (WGS) entry which is preliminary data.</text>
</comment>